<feature type="region of interest" description="Disordered" evidence="2">
    <location>
        <begin position="117"/>
        <end position="169"/>
    </location>
</feature>
<proteinExistence type="predicted"/>
<dbReference type="PROSITE" id="PS51782">
    <property type="entry name" value="LYSM"/>
    <property type="match status" value="2"/>
</dbReference>
<keyword evidence="6" id="KW-1185">Reference proteome</keyword>
<dbReference type="InterPro" id="IPR051933">
    <property type="entry name" value="Resuscitation_pf_RpfB"/>
</dbReference>
<evidence type="ECO:0000256" key="1">
    <source>
        <dbReference type="ARBA" id="ARBA00022729"/>
    </source>
</evidence>
<dbReference type="InterPro" id="IPR010611">
    <property type="entry name" value="3D_dom"/>
</dbReference>
<gene>
    <name evidence="5" type="ORF">ACFOY7_06725</name>
</gene>
<evidence type="ECO:0000256" key="3">
    <source>
        <dbReference type="SAM" id="SignalP"/>
    </source>
</evidence>
<evidence type="ECO:0000256" key="2">
    <source>
        <dbReference type="SAM" id="MobiDB-lite"/>
    </source>
</evidence>
<reference evidence="6" key="1">
    <citation type="journal article" date="2019" name="Int. J. Syst. Evol. Microbiol.">
        <title>The Global Catalogue of Microorganisms (GCM) 10K type strain sequencing project: providing services to taxonomists for standard genome sequencing and annotation.</title>
        <authorList>
            <consortium name="The Broad Institute Genomics Platform"/>
            <consortium name="The Broad Institute Genome Sequencing Center for Infectious Disease"/>
            <person name="Wu L."/>
            <person name="Ma J."/>
        </authorList>
    </citation>
    <scope>NUCLEOTIDE SEQUENCE [LARGE SCALE GENOMIC DNA]</scope>
    <source>
        <strain evidence="6">CCUG 37865</strain>
    </source>
</reference>
<dbReference type="Pfam" id="PF06725">
    <property type="entry name" value="3D"/>
    <property type="match status" value="1"/>
</dbReference>
<dbReference type="CDD" id="cd00118">
    <property type="entry name" value="LysM"/>
    <property type="match status" value="2"/>
</dbReference>
<name>A0ABV8WUM2_9BACI</name>
<dbReference type="PANTHER" id="PTHR39160">
    <property type="entry name" value="CELL WALL-BINDING PROTEIN YOCH"/>
    <property type="match status" value="1"/>
</dbReference>
<feature type="chain" id="PRO_5045652824" evidence="3">
    <location>
        <begin position="24"/>
        <end position="266"/>
    </location>
</feature>
<evidence type="ECO:0000259" key="4">
    <source>
        <dbReference type="PROSITE" id="PS51782"/>
    </source>
</evidence>
<dbReference type="SMART" id="SM00257">
    <property type="entry name" value="LysM"/>
    <property type="match status" value="2"/>
</dbReference>
<feature type="domain" description="LysM" evidence="4">
    <location>
        <begin position="24"/>
        <end position="67"/>
    </location>
</feature>
<feature type="compositionally biased region" description="Low complexity" evidence="2">
    <location>
        <begin position="149"/>
        <end position="169"/>
    </location>
</feature>
<keyword evidence="1 3" id="KW-0732">Signal</keyword>
<comment type="caution">
    <text evidence="5">The sequence shown here is derived from an EMBL/GenBank/DDBJ whole genome shotgun (WGS) entry which is preliminary data.</text>
</comment>
<evidence type="ECO:0000313" key="5">
    <source>
        <dbReference type="EMBL" id="MFC4402763.1"/>
    </source>
</evidence>
<dbReference type="PANTHER" id="PTHR39160:SF6">
    <property type="entry name" value="CELL WALL-BINDING PROTEIN YOCH"/>
    <property type="match status" value="1"/>
</dbReference>
<dbReference type="Pfam" id="PF01476">
    <property type="entry name" value="LysM"/>
    <property type="match status" value="2"/>
</dbReference>
<protein>
    <submittedName>
        <fullName evidence="5">LysM peptidoglycan-binding domain-containing protein</fullName>
    </submittedName>
</protein>
<dbReference type="CDD" id="cd22786">
    <property type="entry name" value="DPBB_YuiC-like"/>
    <property type="match status" value="1"/>
</dbReference>
<dbReference type="InterPro" id="IPR036779">
    <property type="entry name" value="LysM_dom_sf"/>
</dbReference>
<dbReference type="Gene3D" id="2.40.40.10">
    <property type="entry name" value="RlpA-like domain"/>
    <property type="match status" value="1"/>
</dbReference>
<dbReference type="InterPro" id="IPR036908">
    <property type="entry name" value="RlpA-like_sf"/>
</dbReference>
<dbReference type="SUPFAM" id="SSF54106">
    <property type="entry name" value="LysM domain"/>
    <property type="match status" value="2"/>
</dbReference>
<feature type="signal peptide" evidence="3">
    <location>
        <begin position="1"/>
        <end position="23"/>
    </location>
</feature>
<organism evidence="5 6">
    <name type="scientific">Gracilibacillus xinjiangensis</name>
    <dbReference type="NCBI Taxonomy" id="1193282"/>
    <lineage>
        <taxon>Bacteria</taxon>
        <taxon>Bacillati</taxon>
        <taxon>Bacillota</taxon>
        <taxon>Bacilli</taxon>
        <taxon>Bacillales</taxon>
        <taxon>Bacillaceae</taxon>
        <taxon>Gracilibacillus</taxon>
    </lineage>
</organism>
<dbReference type="EMBL" id="JBHSDT010000004">
    <property type="protein sequence ID" value="MFC4402763.1"/>
    <property type="molecule type" value="Genomic_DNA"/>
</dbReference>
<dbReference type="InterPro" id="IPR018392">
    <property type="entry name" value="LysM"/>
</dbReference>
<dbReference type="RefSeq" id="WP_390250655.1">
    <property type="nucleotide sequence ID" value="NZ_JBHSDT010000004.1"/>
</dbReference>
<dbReference type="SUPFAM" id="SSF50685">
    <property type="entry name" value="Barwin-like endoglucanases"/>
    <property type="match status" value="1"/>
</dbReference>
<feature type="domain" description="LysM" evidence="4">
    <location>
        <begin position="71"/>
        <end position="114"/>
    </location>
</feature>
<dbReference type="Gene3D" id="3.10.350.10">
    <property type="entry name" value="LysM domain"/>
    <property type="match status" value="2"/>
</dbReference>
<dbReference type="Proteomes" id="UP001595882">
    <property type="component" value="Unassembled WGS sequence"/>
</dbReference>
<evidence type="ECO:0000313" key="6">
    <source>
        <dbReference type="Proteomes" id="UP001595882"/>
    </source>
</evidence>
<sequence>MKKFLLSTAVIATSLLAVVPVSAAEYEVEQGDNLWGIAEEHNTSVAKLREMNNLESDIIVPKQIINIDKEITYIVKKGDSLSEIAKAHETTVADLKEWNNLETNLIIIGEELIIKETDKDPQNTEEDEQVNRETIESTPEATDPAEVKTAQVAQQTTNNQQQTQDSQQQTGQTINVTATAYTAKCAGCSGITATGINLLENPNMKVIAVDPNVIPLGSRVYVEGYGEAIAGDTGGAINGNKIDLHVPTKQEALNWGRRQVQVTILN</sequence>
<accession>A0ABV8WUM2</accession>